<dbReference type="KEGG" id="dfi:AXF13_00835"/>
<dbReference type="AlphaFoldDB" id="A0A120KLV3"/>
<keyword evidence="4" id="KW-1185">Reference proteome</keyword>
<dbReference type="InterPro" id="IPR002823">
    <property type="entry name" value="DUF112_TM"/>
</dbReference>
<evidence type="ECO:0000259" key="2">
    <source>
        <dbReference type="Pfam" id="PF01970"/>
    </source>
</evidence>
<proteinExistence type="predicted"/>
<feature type="transmembrane region" description="Helical" evidence="1">
    <location>
        <begin position="254"/>
        <end position="275"/>
    </location>
</feature>
<evidence type="ECO:0000256" key="1">
    <source>
        <dbReference type="SAM" id="Phobius"/>
    </source>
</evidence>
<reference evidence="4" key="1">
    <citation type="submission" date="2016-02" db="EMBL/GenBank/DDBJ databases">
        <authorList>
            <person name="Holder M.E."/>
            <person name="Ajami N.J."/>
            <person name="Petrosino J.F."/>
        </authorList>
    </citation>
    <scope>NUCLEOTIDE SEQUENCE [LARGE SCALE GENOMIC DNA]</scope>
    <source>
        <strain evidence="4">CCUG 45958</strain>
    </source>
</reference>
<name>A0A120KLV3_9BACT</name>
<protein>
    <submittedName>
        <fullName evidence="3">Tricarboxylate transporter family protein</fullName>
    </submittedName>
</protein>
<feature type="transmembrane region" description="Helical" evidence="1">
    <location>
        <begin position="134"/>
        <end position="157"/>
    </location>
</feature>
<dbReference type="Proteomes" id="UP000069241">
    <property type="component" value="Chromosome"/>
</dbReference>
<feature type="transmembrane region" description="Helical" evidence="1">
    <location>
        <begin position="192"/>
        <end position="216"/>
    </location>
</feature>
<sequence>MNILDALWAALDPLTFLLVFLGTLFGLIFGVIPGLTAILAIVLLIPLTYGMDALMAIAMLIGVYIGGISGGLVTAILLGMPGTPSSIATTFDGFPLAQKGEAGKALGVGITSNLVGCMIGWLALILLAPFFARIAVAFGPVEYVAVIIFGFTTVISLSGNTPSKGLIACLLGLLCSIIGMDPSTGMMRNTFGFTVLDGGISSIPAMIGLFVLTPAFREVEQCTRKYIIPRSNLKNISMSRTELRQSRGNFLRSGIIGVLIGILPGIGGTLANFVAYDQAKKHAPRPDTFGTGDIQGIVASETANNAVIGGTLIPLLVLGIPGDAVTAVLLGGLQLHGIEPGPLLLRDNPQLLYGIFVYFLVASLFMFVLMFAAGARIFPVILRISKTWLLPVVIMASLVGCYNISYATRDLWISFAFGVIGYFLQKAGYPLAPMVISLVLGLMFEKQLRLALALSDGSLLPFLQSPYALLFLALALFSVLWSWWKARRMAAPIKVARGGRTD</sequence>
<keyword evidence="1" id="KW-1133">Transmembrane helix</keyword>
<feature type="transmembrane region" description="Helical" evidence="1">
    <location>
        <begin position="105"/>
        <end position="127"/>
    </location>
</feature>
<accession>A0A120KLV3</accession>
<dbReference type="RefSeq" id="WP_062251274.1">
    <property type="nucleotide sequence ID" value="NZ_CP014229.1"/>
</dbReference>
<feature type="transmembrane region" description="Helical" evidence="1">
    <location>
        <begin position="312"/>
        <end position="331"/>
    </location>
</feature>
<dbReference type="Pfam" id="PF01970">
    <property type="entry name" value="TctA"/>
    <property type="match status" value="1"/>
</dbReference>
<organism evidence="3 4">
    <name type="scientific">Desulfovibrio fairfieldensis</name>
    <dbReference type="NCBI Taxonomy" id="44742"/>
    <lineage>
        <taxon>Bacteria</taxon>
        <taxon>Pseudomonadati</taxon>
        <taxon>Thermodesulfobacteriota</taxon>
        <taxon>Desulfovibrionia</taxon>
        <taxon>Desulfovibrionales</taxon>
        <taxon>Desulfovibrionaceae</taxon>
        <taxon>Desulfovibrio</taxon>
    </lineage>
</organism>
<feature type="transmembrane region" description="Helical" evidence="1">
    <location>
        <begin position="351"/>
        <end position="375"/>
    </location>
</feature>
<feature type="domain" description="DUF112" evidence="2">
    <location>
        <begin position="17"/>
        <end position="436"/>
    </location>
</feature>
<feature type="transmembrane region" description="Helical" evidence="1">
    <location>
        <begin position="427"/>
        <end position="444"/>
    </location>
</feature>
<feature type="transmembrane region" description="Helical" evidence="1">
    <location>
        <begin position="465"/>
        <end position="484"/>
    </location>
</feature>
<keyword evidence="1" id="KW-0812">Transmembrane</keyword>
<feature type="transmembrane region" description="Helical" evidence="1">
    <location>
        <begin position="16"/>
        <end position="45"/>
    </location>
</feature>
<evidence type="ECO:0000313" key="3">
    <source>
        <dbReference type="EMBL" id="AMD88776.1"/>
    </source>
</evidence>
<dbReference type="STRING" id="44742.AXF13_00835"/>
<feature type="transmembrane region" description="Helical" evidence="1">
    <location>
        <begin position="57"/>
        <end position="78"/>
    </location>
</feature>
<evidence type="ECO:0000313" key="4">
    <source>
        <dbReference type="Proteomes" id="UP000069241"/>
    </source>
</evidence>
<gene>
    <name evidence="3" type="ORF">AXF13_00835</name>
</gene>
<dbReference type="EMBL" id="CP014229">
    <property type="protein sequence ID" value="AMD88776.1"/>
    <property type="molecule type" value="Genomic_DNA"/>
</dbReference>
<dbReference type="PANTHER" id="PTHR35342:SF5">
    <property type="entry name" value="TRICARBOXYLIC TRANSPORT PROTEIN"/>
    <property type="match status" value="1"/>
</dbReference>
<dbReference type="PANTHER" id="PTHR35342">
    <property type="entry name" value="TRICARBOXYLIC TRANSPORT PROTEIN"/>
    <property type="match status" value="1"/>
</dbReference>
<keyword evidence="1" id="KW-0472">Membrane</keyword>
<feature type="transmembrane region" description="Helical" evidence="1">
    <location>
        <begin position="387"/>
        <end position="407"/>
    </location>
</feature>